<dbReference type="EMBL" id="CAJOBP010011216">
    <property type="protein sequence ID" value="CAF4566056.1"/>
    <property type="molecule type" value="Genomic_DNA"/>
</dbReference>
<evidence type="ECO:0000313" key="2">
    <source>
        <dbReference type="EMBL" id="CAF4566056.1"/>
    </source>
</evidence>
<feature type="non-terminal residue" evidence="2">
    <location>
        <position position="45"/>
    </location>
</feature>
<protein>
    <submittedName>
        <fullName evidence="2">Uncharacterized protein</fullName>
    </submittedName>
</protein>
<comment type="caution">
    <text evidence="2">The sequence shown here is derived from an EMBL/GenBank/DDBJ whole genome shotgun (WGS) entry which is preliminary data.</text>
</comment>
<sequence length="45" mass="4795">MSSSLTKPTIVTSNSELTNGGSALSTEKRAPIVMRIPTLSFLSNR</sequence>
<evidence type="ECO:0000313" key="3">
    <source>
        <dbReference type="Proteomes" id="UP000663873"/>
    </source>
</evidence>
<accession>A0A820ZPA6</accession>
<organism evidence="2 3">
    <name type="scientific">Rotaria socialis</name>
    <dbReference type="NCBI Taxonomy" id="392032"/>
    <lineage>
        <taxon>Eukaryota</taxon>
        <taxon>Metazoa</taxon>
        <taxon>Spiralia</taxon>
        <taxon>Gnathifera</taxon>
        <taxon>Rotifera</taxon>
        <taxon>Eurotatoria</taxon>
        <taxon>Bdelloidea</taxon>
        <taxon>Philodinida</taxon>
        <taxon>Philodinidae</taxon>
        <taxon>Rotaria</taxon>
    </lineage>
</organism>
<gene>
    <name evidence="2" type="ORF">UJA718_LOCUS30135</name>
</gene>
<feature type="region of interest" description="Disordered" evidence="1">
    <location>
        <begin position="1"/>
        <end position="23"/>
    </location>
</feature>
<proteinExistence type="predicted"/>
<name>A0A820ZPA6_9BILA</name>
<dbReference type="AlphaFoldDB" id="A0A820ZPA6"/>
<evidence type="ECO:0000256" key="1">
    <source>
        <dbReference type="SAM" id="MobiDB-lite"/>
    </source>
</evidence>
<keyword evidence="3" id="KW-1185">Reference proteome</keyword>
<dbReference type="Proteomes" id="UP000663873">
    <property type="component" value="Unassembled WGS sequence"/>
</dbReference>
<reference evidence="2" key="1">
    <citation type="submission" date="2021-02" db="EMBL/GenBank/DDBJ databases">
        <authorList>
            <person name="Nowell W R."/>
        </authorList>
    </citation>
    <scope>NUCLEOTIDE SEQUENCE</scope>
</reference>